<feature type="domain" description="S-layer protein C-terminal" evidence="1">
    <location>
        <begin position="27"/>
        <end position="72"/>
    </location>
</feature>
<dbReference type="Proteomes" id="UP001321804">
    <property type="component" value="Chromosome"/>
</dbReference>
<proteinExistence type="predicted"/>
<dbReference type="Pfam" id="PF13529">
    <property type="entry name" value="Peptidase_C39_2"/>
    <property type="match status" value="1"/>
</dbReference>
<dbReference type="PANTHER" id="PTHR37806:SF1">
    <property type="entry name" value="PEPTIDASE C39-LIKE DOMAIN-CONTAINING PROTEIN"/>
    <property type="match status" value="1"/>
</dbReference>
<sequence length="399" mass="44146">MKVHAAEATPEVFVGQVNYLSGYGIRVYEITGDQVTPTSKTLSDKSLWQVFKSQEINGNRYYNLGGNQWVEAKYLVNYIGKVFYVPGYSIRVYQIDGSKVTPTSKVLPDGSKWKVFKSSTVNGEKYYNLGGNQWVQSKYIGDNFIPSWDGKSSLTVNYEPNYGIAVYRQPSASARVVNHLPNASRWKIVGQRMVGAKKWYAVGNDQWVNGDYAVVGQIKDQVVLGVSYISQEAAGAPMGCEAASALEALHYKGNATSYNLRQFLNTMPIAKNGNPYQGFGGTPYQVVGGIYQSIFPSAFTPWVRKFGHASNLSGSNLDGIIGHLQAGNPVVTWVTLNYQPAQWGSYNWGKGVNNAHVVTVDGYNANSLHIVDPENGVYWISKAKFNTVFNYMKFAVAIY</sequence>
<feature type="domain" description="Peptidase C39-like" evidence="2">
    <location>
        <begin position="224"/>
        <end position="373"/>
    </location>
</feature>
<dbReference type="KEGG" id="xak:KIMC2_05440"/>
<dbReference type="InterPro" id="IPR024968">
    <property type="entry name" value="SlpA_C_lactobacillus"/>
</dbReference>
<dbReference type="InterPro" id="IPR039564">
    <property type="entry name" value="Peptidase_C39-like"/>
</dbReference>
<feature type="domain" description="S-layer protein C-terminal" evidence="1">
    <location>
        <begin position="92"/>
        <end position="136"/>
    </location>
</feature>
<organism evidence="3 4">
    <name type="scientific">Xylocopilactobacillus apis</name>
    <dbReference type="NCBI Taxonomy" id="2932183"/>
    <lineage>
        <taxon>Bacteria</taxon>
        <taxon>Bacillati</taxon>
        <taxon>Bacillota</taxon>
        <taxon>Bacilli</taxon>
        <taxon>Lactobacillales</taxon>
        <taxon>Lactobacillaceae</taxon>
        <taxon>Xylocopilactobacillus</taxon>
    </lineage>
</organism>
<evidence type="ECO:0000313" key="4">
    <source>
        <dbReference type="Proteomes" id="UP001321804"/>
    </source>
</evidence>
<protein>
    <recommendedName>
        <fullName evidence="5">Peptidase C39-like domain-containing protein</fullName>
    </recommendedName>
</protein>
<evidence type="ECO:0008006" key="5">
    <source>
        <dbReference type="Google" id="ProtNLM"/>
    </source>
</evidence>
<name>A0AAU9D593_9LACO</name>
<dbReference type="AlphaFoldDB" id="A0AAU9D593"/>
<gene>
    <name evidence="3" type="ORF">KIMC2_05440</name>
</gene>
<evidence type="ECO:0000313" key="3">
    <source>
        <dbReference type="EMBL" id="BDR55982.1"/>
    </source>
</evidence>
<evidence type="ECO:0000259" key="2">
    <source>
        <dbReference type="Pfam" id="PF13529"/>
    </source>
</evidence>
<reference evidence="3 4" key="1">
    <citation type="journal article" date="2023" name="Microbiol. Spectr.">
        <title>Symbiosis of Carpenter Bees with Uncharacterized Lactic Acid Bacteria Showing NAD Auxotrophy.</title>
        <authorList>
            <person name="Kawasaki S."/>
            <person name="Ozawa K."/>
            <person name="Mori T."/>
            <person name="Yamamoto A."/>
            <person name="Ito M."/>
            <person name="Ohkuma M."/>
            <person name="Sakamoto M."/>
            <person name="Matsutani M."/>
        </authorList>
    </citation>
    <scope>NUCLEOTIDE SEQUENCE [LARGE SCALE GENOMIC DNA]</scope>
    <source>
        <strain evidence="3 4">KimC2</strain>
    </source>
</reference>
<evidence type="ECO:0000259" key="1">
    <source>
        <dbReference type="Pfam" id="PF03217"/>
    </source>
</evidence>
<dbReference type="Pfam" id="PF03217">
    <property type="entry name" value="SlpA"/>
    <property type="match status" value="2"/>
</dbReference>
<dbReference type="EMBL" id="AP026801">
    <property type="protein sequence ID" value="BDR55982.1"/>
    <property type="molecule type" value="Genomic_DNA"/>
</dbReference>
<keyword evidence="4" id="KW-1185">Reference proteome</keyword>
<dbReference type="PANTHER" id="PTHR37806">
    <property type="entry name" value="LMO0724 PROTEIN"/>
    <property type="match status" value="1"/>
</dbReference>
<dbReference type="Gene3D" id="3.90.70.10">
    <property type="entry name" value="Cysteine proteinases"/>
    <property type="match status" value="1"/>
</dbReference>
<accession>A0AAU9D593</accession>